<feature type="domain" description="BON" evidence="2">
    <location>
        <begin position="46"/>
        <end position="115"/>
    </location>
</feature>
<name>A0ABR7QU60_9GAMM</name>
<dbReference type="InterPro" id="IPR007055">
    <property type="entry name" value="BON_dom"/>
</dbReference>
<dbReference type="PROSITE" id="PS50914">
    <property type="entry name" value="BON"/>
    <property type="match status" value="2"/>
</dbReference>
<dbReference type="RefSeq" id="WP_187754226.1">
    <property type="nucleotide sequence ID" value="NZ_JABURY010000003.1"/>
</dbReference>
<evidence type="ECO:0000256" key="1">
    <source>
        <dbReference type="ARBA" id="ARBA00022729"/>
    </source>
</evidence>
<protein>
    <submittedName>
        <fullName evidence="3">Divisome-associated lipoprotein YraP</fullName>
    </submittedName>
</protein>
<feature type="domain" description="BON" evidence="2">
    <location>
        <begin position="124"/>
        <end position="191"/>
    </location>
</feature>
<evidence type="ECO:0000313" key="4">
    <source>
        <dbReference type="Proteomes" id="UP000651208"/>
    </source>
</evidence>
<sequence>MKKIVLLISIVTGALMLQGCVAAFIGAGAGVAKIASDPRTTGKQVDDTSIDSKISLKLKNEEEYFKGSRIVASSYNGNVLLIGQAKSQAVINRALELAHSVDGVAKIYNQIRVGNIVGAGTMANDAWITTHVKANLIANKETKARDIKVITEDGEVFLLGIVNHNEGDIAAEIASKTAKVKLVTKIFTYVD</sequence>
<evidence type="ECO:0000259" key="2">
    <source>
        <dbReference type="PROSITE" id="PS50914"/>
    </source>
</evidence>
<dbReference type="PROSITE" id="PS51257">
    <property type="entry name" value="PROKAR_LIPOPROTEIN"/>
    <property type="match status" value="1"/>
</dbReference>
<comment type="caution">
    <text evidence="3">The sequence shown here is derived from an EMBL/GenBank/DDBJ whole genome shotgun (WGS) entry which is preliminary data.</text>
</comment>
<dbReference type="Gene3D" id="3.30.1340.30">
    <property type="match status" value="1"/>
</dbReference>
<keyword evidence="3" id="KW-0449">Lipoprotein</keyword>
<reference evidence="3 4" key="1">
    <citation type="submission" date="2020-06" db="EMBL/GenBank/DDBJ databases">
        <title>Frischella cerana isolated from Apis cerana gut homogenate.</title>
        <authorList>
            <person name="Wolter L.A."/>
            <person name="Suenami S."/>
            <person name="Miyazaki R."/>
        </authorList>
    </citation>
    <scope>NUCLEOTIDE SEQUENCE [LARGE SCALE GENOMIC DNA]</scope>
    <source>
        <strain evidence="3 4">Ac13</strain>
    </source>
</reference>
<dbReference type="SMART" id="SM00749">
    <property type="entry name" value="BON"/>
    <property type="match status" value="2"/>
</dbReference>
<accession>A0ABR7QU60</accession>
<organism evidence="3 4">
    <name type="scientific">Frischella japonica</name>
    <dbReference type="NCBI Taxonomy" id="2741544"/>
    <lineage>
        <taxon>Bacteria</taxon>
        <taxon>Pseudomonadati</taxon>
        <taxon>Pseudomonadota</taxon>
        <taxon>Gammaproteobacteria</taxon>
        <taxon>Orbales</taxon>
        <taxon>Orbaceae</taxon>
        <taxon>Frischella</taxon>
    </lineage>
</organism>
<dbReference type="EMBL" id="JABURY010000003">
    <property type="protein sequence ID" value="MBC9129756.1"/>
    <property type="molecule type" value="Genomic_DNA"/>
</dbReference>
<evidence type="ECO:0000313" key="3">
    <source>
        <dbReference type="EMBL" id="MBC9129756.1"/>
    </source>
</evidence>
<proteinExistence type="predicted"/>
<dbReference type="InterPro" id="IPR014004">
    <property type="entry name" value="Transpt-assoc_nodulatn_dom_bac"/>
</dbReference>
<dbReference type="PANTHER" id="PTHR34606">
    <property type="entry name" value="BON DOMAIN-CONTAINING PROTEIN"/>
    <property type="match status" value="1"/>
</dbReference>
<dbReference type="Pfam" id="PF04972">
    <property type="entry name" value="BON"/>
    <property type="match status" value="2"/>
</dbReference>
<dbReference type="Proteomes" id="UP000651208">
    <property type="component" value="Unassembled WGS sequence"/>
</dbReference>
<gene>
    <name evidence="3" type="primary">yraP</name>
    <name evidence="3" type="ORF">FcAc13_00340</name>
</gene>
<dbReference type="InterPro" id="IPR051686">
    <property type="entry name" value="Lipoprotein_DolP"/>
</dbReference>
<keyword evidence="4" id="KW-1185">Reference proteome</keyword>
<dbReference type="PANTHER" id="PTHR34606:SF4">
    <property type="entry name" value="OUTER MEMBRANE LIPOPROTEIN DOLP"/>
    <property type="match status" value="1"/>
</dbReference>
<dbReference type="NCBIfam" id="NF008247">
    <property type="entry name" value="PRK11023.1"/>
    <property type="match status" value="1"/>
</dbReference>
<keyword evidence="1" id="KW-0732">Signal</keyword>